<dbReference type="InterPro" id="IPR052739">
    <property type="entry name" value="FAAH2"/>
</dbReference>
<dbReference type="Gene3D" id="3.90.1300.10">
    <property type="entry name" value="Amidase signature (AS) domain"/>
    <property type="match status" value="1"/>
</dbReference>
<reference evidence="2 3" key="1">
    <citation type="journal article" date="2024" name="BMC Genomics">
        <title>De novo assembly and annotation of Popillia japonica's genome with initial clues to its potential as an invasive pest.</title>
        <authorList>
            <person name="Cucini C."/>
            <person name="Boschi S."/>
            <person name="Funari R."/>
            <person name="Cardaioli E."/>
            <person name="Iannotti N."/>
            <person name="Marturano G."/>
            <person name="Paoli F."/>
            <person name="Bruttini M."/>
            <person name="Carapelli A."/>
            <person name="Frati F."/>
            <person name="Nardi F."/>
        </authorList>
    </citation>
    <scope>NUCLEOTIDE SEQUENCE [LARGE SCALE GENOMIC DNA]</scope>
    <source>
        <strain evidence="2">DMR45628</strain>
    </source>
</reference>
<organism evidence="2 3">
    <name type="scientific">Popillia japonica</name>
    <name type="common">Japanese beetle</name>
    <dbReference type="NCBI Taxonomy" id="7064"/>
    <lineage>
        <taxon>Eukaryota</taxon>
        <taxon>Metazoa</taxon>
        <taxon>Ecdysozoa</taxon>
        <taxon>Arthropoda</taxon>
        <taxon>Hexapoda</taxon>
        <taxon>Insecta</taxon>
        <taxon>Pterygota</taxon>
        <taxon>Neoptera</taxon>
        <taxon>Endopterygota</taxon>
        <taxon>Coleoptera</taxon>
        <taxon>Polyphaga</taxon>
        <taxon>Scarabaeiformia</taxon>
        <taxon>Scarabaeidae</taxon>
        <taxon>Rutelinae</taxon>
        <taxon>Popillia</taxon>
    </lineage>
</organism>
<dbReference type="GO" id="GO:0012505">
    <property type="term" value="C:endomembrane system"/>
    <property type="evidence" value="ECO:0007669"/>
    <property type="project" value="TreeGrafter"/>
</dbReference>
<protein>
    <submittedName>
        <fullName evidence="2">Amidase</fullName>
    </submittedName>
</protein>
<dbReference type="EMBL" id="JASPKY010000403">
    <property type="protein sequence ID" value="KAK9701957.1"/>
    <property type="molecule type" value="Genomic_DNA"/>
</dbReference>
<dbReference type="SUPFAM" id="SSF75304">
    <property type="entry name" value="Amidase signature (AS) enzymes"/>
    <property type="match status" value="1"/>
</dbReference>
<evidence type="ECO:0000259" key="1">
    <source>
        <dbReference type="Pfam" id="PF01425"/>
    </source>
</evidence>
<dbReference type="AlphaFoldDB" id="A0AAW1JFA7"/>
<dbReference type="PANTHER" id="PTHR43372:SF4">
    <property type="entry name" value="FATTY-ACID AMIDE HYDROLASE 2"/>
    <property type="match status" value="1"/>
</dbReference>
<evidence type="ECO:0000313" key="2">
    <source>
        <dbReference type="EMBL" id="KAK9701957.1"/>
    </source>
</evidence>
<sequence length="248" mass="27084">MRTSFISQRDQDENLAVVFVIYKVCFQKLFWLVITVFDNVLNPPLWAFWTLKSKKPLPPISENLLLTSAATLATKIRHKTVTSEAVVTTFINRIKQVNPILNAVVEERFSFAIEEAKKVDHIIASDVHTTDKLKHMYPLLGIPITIKEAISVSGMSNNGGMISSRLTNTPELSLDWECYNNVTGTTSNPYDNRRTSGASSGGEAALIASAASVIGIGSDALGSLRLPTHFCGIFAHKPTGGIVSIEGH</sequence>
<dbReference type="InterPro" id="IPR023631">
    <property type="entry name" value="Amidase_dom"/>
</dbReference>
<comment type="caution">
    <text evidence="2">The sequence shown here is derived from an EMBL/GenBank/DDBJ whole genome shotgun (WGS) entry which is preliminary data.</text>
</comment>
<dbReference type="Proteomes" id="UP001458880">
    <property type="component" value="Unassembled WGS sequence"/>
</dbReference>
<dbReference type="InterPro" id="IPR036928">
    <property type="entry name" value="AS_sf"/>
</dbReference>
<keyword evidence="3" id="KW-1185">Reference proteome</keyword>
<dbReference type="PANTHER" id="PTHR43372">
    <property type="entry name" value="FATTY-ACID AMIDE HYDROLASE"/>
    <property type="match status" value="1"/>
</dbReference>
<evidence type="ECO:0000313" key="3">
    <source>
        <dbReference type="Proteomes" id="UP001458880"/>
    </source>
</evidence>
<feature type="domain" description="Amidase" evidence="1">
    <location>
        <begin position="160"/>
        <end position="247"/>
    </location>
</feature>
<name>A0AAW1JFA7_POPJA</name>
<proteinExistence type="predicted"/>
<accession>A0AAW1JFA7</accession>
<gene>
    <name evidence="2" type="ORF">QE152_g30258</name>
</gene>
<dbReference type="Pfam" id="PF01425">
    <property type="entry name" value="Amidase"/>
    <property type="match status" value="1"/>
</dbReference>